<dbReference type="PANTHER" id="PTHR31579:SF49">
    <property type="entry name" value="DUF506 FAMILY PROTEIN"/>
    <property type="match status" value="1"/>
</dbReference>
<sequence>MIRAVEAKSEEDGGQERKKQDSPKKRSLFLPVLLSSAFLHRFPVFFPKKMDKLVEGKALENSGRDMDILELDEKVCVFSDHVSDISDRSYYNNSASDELCDFADENENDSRETTERTVFWESNEALLQEILERYTVTNVKLRQGIDRIIEQAKDTDFCCCREPRSDGCINCLRKTVVNLLCQKGYNAKLCVSKWKHTKKIPGGMHEYIQVIACTQGRKKQIPLLIELEFRDQFEIAKACDDYRKLVNQLPEYYVGKADCLNAIVRVLCEAAKQSMKEKKLHRGPWRKRSFMQMKWSSCLERPSVDDSSEDKFSIMFPSQAHGSCLHLSAAAAVVVT</sequence>
<evidence type="ECO:0000313" key="3">
    <source>
        <dbReference type="Proteomes" id="UP001054252"/>
    </source>
</evidence>
<keyword evidence="3" id="KW-1185">Reference proteome</keyword>
<dbReference type="AlphaFoldDB" id="A0AAV5JNR8"/>
<protein>
    <submittedName>
        <fullName evidence="2">Uncharacterized protein</fullName>
    </submittedName>
</protein>
<gene>
    <name evidence="2" type="ORF">SLEP1_g23561</name>
</gene>
<reference evidence="2 3" key="1">
    <citation type="journal article" date="2021" name="Commun. Biol.">
        <title>The genome of Shorea leprosula (Dipterocarpaceae) highlights the ecological relevance of drought in aseasonal tropical rainforests.</title>
        <authorList>
            <person name="Ng K.K.S."/>
            <person name="Kobayashi M.J."/>
            <person name="Fawcett J.A."/>
            <person name="Hatakeyama M."/>
            <person name="Paape T."/>
            <person name="Ng C.H."/>
            <person name="Ang C.C."/>
            <person name="Tnah L.H."/>
            <person name="Lee C.T."/>
            <person name="Nishiyama T."/>
            <person name="Sese J."/>
            <person name="O'Brien M.J."/>
            <person name="Copetti D."/>
            <person name="Mohd Noor M.I."/>
            <person name="Ong R.C."/>
            <person name="Putra M."/>
            <person name="Sireger I.Z."/>
            <person name="Indrioko S."/>
            <person name="Kosugi Y."/>
            <person name="Izuno A."/>
            <person name="Isagi Y."/>
            <person name="Lee S.L."/>
            <person name="Shimizu K.K."/>
        </authorList>
    </citation>
    <scope>NUCLEOTIDE SEQUENCE [LARGE SCALE GENOMIC DNA]</scope>
    <source>
        <strain evidence="2">214</strain>
    </source>
</reference>
<feature type="region of interest" description="Disordered" evidence="1">
    <location>
        <begin position="1"/>
        <end position="23"/>
    </location>
</feature>
<dbReference type="PANTHER" id="PTHR31579">
    <property type="entry name" value="OS03G0796600 PROTEIN"/>
    <property type="match status" value="1"/>
</dbReference>
<evidence type="ECO:0000313" key="2">
    <source>
        <dbReference type="EMBL" id="GKV12420.1"/>
    </source>
</evidence>
<dbReference type="Pfam" id="PF04720">
    <property type="entry name" value="PDDEXK_6"/>
    <property type="match status" value="1"/>
</dbReference>
<evidence type="ECO:0000256" key="1">
    <source>
        <dbReference type="SAM" id="MobiDB-lite"/>
    </source>
</evidence>
<accession>A0AAV5JNR8</accession>
<comment type="caution">
    <text evidence="2">The sequence shown here is derived from an EMBL/GenBank/DDBJ whole genome shotgun (WGS) entry which is preliminary data.</text>
</comment>
<dbReference type="EMBL" id="BPVZ01000036">
    <property type="protein sequence ID" value="GKV12420.1"/>
    <property type="molecule type" value="Genomic_DNA"/>
</dbReference>
<proteinExistence type="predicted"/>
<name>A0AAV5JNR8_9ROSI</name>
<dbReference type="Proteomes" id="UP001054252">
    <property type="component" value="Unassembled WGS sequence"/>
</dbReference>
<dbReference type="InterPro" id="IPR006502">
    <property type="entry name" value="PDDEXK-like"/>
</dbReference>
<organism evidence="2 3">
    <name type="scientific">Rubroshorea leprosula</name>
    <dbReference type="NCBI Taxonomy" id="152421"/>
    <lineage>
        <taxon>Eukaryota</taxon>
        <taxon>Viridiplantae</taxon>
        <taxon>Streptophyta</taxon>
        <taxon>Embryophyta</taxon>
        <taxon>Tracheophyta</taxon>
        <taxon>Spermatophyta</taxon>
        <taxon>Magnoliopsida</taxon>
        <taxon>eudicotyledons</taxon>
        <taxon>Gunneridae</taxon>
        <taxon>Pentapetalae</taxon>
        <taxon>rosids</taxon>
        <taxon>malvids</taxon>
        <taxon>Malvales</taxon>
        <taxon>Dipterocarpaceae</taxon>
        <taxon>Rubroshorea</taxon>
    </lineage>
</organism>
<dbReference type="NCBIfam" id="TIGR01615">
    <property type="entry name" value="A_thal_3542"/>
    <property type="match status" value="1"/>
</dbReference>